<dbReference type="SUPFAM" id="SSF57701">
    <property type="entry name" value="Zn2/Cys6 DNA-binding domain"/>
    <property type="match status" value="1"/>
</dbReference>
<dbReference type="InterPro" id="IPR036864">
    <property type="entry name" value="Zn2-C6_fun-type_DNA-bd_sf"/>
</dbReference>
<dbReference type="GO" id="GO:0006351">
    <property type="term" value="P:DNA-templated transcription"/>
    <property type="evidence" value="ECO:0007669"/>
    <property type="project" value="InterPro"/>
</dbReference>
<evidence type="ECO:0000256" key="4">
    <source>
        <dbReference type="SAM" id="MobiDB-lite"/>
    </source>
</evidence>
<dbReference type="CDD" id="cd00067">
    <property type="entry name" value="GAL4"/>
    <property type="match status" value="1"/>
</dbReference>
<feature type="compositionally biased region" description="Polar residues" evidence="4">
    <location>
        <begin position="1"/>
        <end position="13"/>
    </location>
</feature>
<proteinExistence type="predicted"/>
<dbReference type="AlphaFoldDB" id="A0AAV9GZU7"/>
<evidence type="ECO:0000259" key="5">
    <source>
        <dbReference type="PROSITE" id="PS50048"/>
    </source>
</evidence>
<dbReference type="Gene3D" id="4.10.240.10">
    <property type="entry name" value="Zn(2)-C6 fungal-type DNA-binding domain"/>
    <property type="match status" value="1"/>
</dbReference>
<keyword evidence="7" id="KW-1185">Reference proteome</keyword>
<feature type="domain" description="Zn(2)-C6 fungal-type" evidence="5">
    <location>
        <begin position="71"/>
        <end position="102"/>
    </location>
</feature>
<dbReference type="InterPro" id="IPR050613">
    <property type="entry name" value="Sec_Metabolite_Reg"/>
</dbReference>
<feature type="region of interest" description="Disordered" evidence="4">
    <location>
        <begin position="1"/>
        <end position="58"/>
    </location>
</feature>
<dbReference type="Pfam" id="PF04082">
    <property type="entry name" value="Fungal_trans"/>
    <property type="match status" value="1"/>
</dbReference>
<dbReference type="GO" id="GO:0008270">
    <property type="term" value="F:zinc ion binding"/>
    <property type="evidence" value="ECO:0007669"/>
    <property type="project" value="InterPro"/>
</dbReference>
<protein>
    <submittedName>
        <fullName evidence="6">Fusarisetin A cluster transcription factor fsa6</fullName>
    </submittedName>
</protein>
<dbReference type="SMART" id="SM00066">
    <property type="entry name" value="GAL4"/>
    <property type="match status" value="1"/>
</dbReference>
<dbReference type="PANTHER" id="PTHR31001">
    <property type="entry name" value="UNCHARACTERIZED TRANSCRIPTIONAL REGULATORY PROTEIN"/>
    <property type="match status" value="1"/>
</dbReference>
<dbReference type="SMART" id="SM00906">
    <property type="entry name" value="Fungal_trans"/>
    <property type="match status" value="1"/>
</dbReference>
<name>A0AAV9GZU7_9PEZI</name>
<dbReference type="PANTHER" id="PTHR31001:SF49">
    <property type="entry name" value="ZN(II)2CYS6 TRANSCRIPTION FACTOR (EUROFUNG)"/>
    <property type="match status" value="1"/>
</dbReference>
<reference evidence="6" key="2">
    <citation type="submission" date="2023-05" db="EMBL/GenBank/DDBJ databases">
        <authorList>
            <consortium name="Lawrence Berkeley National Laboratory"/>
            <person name="Steindorff A."/>
            <person name="Hensen N."/>
            <person name="Bonometti L."/>
            <person name="Westerberg I."/>
            <person name="Brannstrom I.O."/>
            <person name="Guillou S."/>
            <person name="Cros-Aarteil S."/>
            <person name="Calhoun S."/>
            <person name="Haridas S."/>
            <person name="Kuo A."/>
            <person name="Mondo S."/>
            <person name="Pangilinan J."/>
            <person name="Riley R."/>
            <person name="Labutti K."/>
            <person name="Andreopoulos B."/>
            <person name="Lipzen A."/>
            <person name="Chen C."/>
            <person name="Yanf M."/>
            <person name="Daum C."/>
            <person name="Ng V."/>
            <person name="Clum A."/>
            <person name="Ohm R."/>
            <person name="Martin F."/>
            <person name="Silar P."/>
            <person name="Natvig D."/>
            <person name="Lalanne C."/>
            <person name="Gautier V."/>
            <person name="Ament-Velasquez S.L."/>
            <person name="Kruys A."/>
            <person name="Hutchinson M.I."/>
            <person name="Powell A.J."/>
            <person name="Barry K."/>
            <person name="Miller A.N."/>
            <person name="Grigoriev I.V."/>
            <person name="Debuchy R."/>
            <person name="Gladieux P."/>
            <person name="Thoren M.H."/>
            <person name="Johannesson H."/>
        </authorList>
    </citation>
    <scope>NUCLEOTIDE SEQUENCE</scope>
    <source>
        <strain evidence="6">PSN243</strain>
    </source>
</reference>
<dbReference type="Pfam" id="PF00172">
    <property type="entry name" value="Zn_clus"/>
    <property type="match status" value="1"/>
</dbReference>
<dbReference type="Proteomes" id="UP001321760">
    <property type="component" value="Unassembled WGS sequence"/>
</dbReference>
<sequence>MSYLTLQRPTPSRSRLRHYPSPSASMADEELRPESGADIGISSAPGSDAGPPEVEQPKIQPVVKRTRVLLSCAACRISKLKCDRQQPCSQCLKKGRVDGCAYAPKPQKPAPAPRSMTARLKRLEAMVRDMMDAGGADGDGVATLMRERQRLLQQHDMSENMPSEKEETHGQVVFGRATTYVGATHFMAMLDDIEDLKSYFDDDDEEPEVPLDRSPEPSDTDMLLISSNAPMSKQELLNMLPPKAVVDRLIQRYFGASSPTAPLVHRPTFVKQYNAFWADPYNVPVEWLALLLMILALGTFFSIYVAPHEVESPNGPSAMDVYRRYRGAAGWALVTAKYTSPSHTKMQSYLLYMASEFMTNRACSANCYVLSSVGMRLMLQMGLHRDPDKLPNISPFEGEMRRRMWHLAVQIELLVSFHMGLPSMLNGLENDVLPQSNLTDDEIFPEMMALPTPRPDSEATQMTYARWKSQICVIFGKIAAQTNSITVPAYSEVMKLDHLLEEKWKQVPSFMKVKSYQDSIADPPAFIHQRFGLASLYQKSRCVLHRRYITEAIPKMEHAYSRRVCLEAAMAVLEYQDVIHLRTLPGGVLRPNGWFLAAIATYDFLIAAMIIYVLHQSDTYLDDEAYTNWTENGTTKSTPPSKDELLRILQRSHRIWVAITQDSPAAKKAADILETMLRRIDGVEEMTRDGGDLEQQGLSMSEWQIAGDTTQSTPAVSFGSAASLQFNLNPPSNTAGYWPSSFAQEEPTMSATRGFAASGAQPLATGANNIEGWLDLGAGLDVNWNTFDSALATNNNVNFDVLQVPGWGQQGADMDLNFPGPYGPC</sequence>
<reference evidence="6" key="1">
    <citation type="journal article" date="2023" name="Mol. Phylogenet. Evol.">
        <title>Genome-scale phylogeny and comparative genomics of the fungal order Sordariales.</title>
        <authorList>
            <person name="Hensen N."/>
            <person name="Bonometti L."/>
            <person name="Westerberg I."/>
            <person name="Brannstrom I.O."/>
            <person name="Guillou S."/>
            <person name="Cros-Aarteil S."/>
            <person name="Calhoun S."/>
            <person name="Haridas S."/>
            <person name="Kuo A."/>
            <person name="Mondo S."/>
            <person name="Pangilinan J."/>
            <person name="Riley R."/>
            <person name="LaButti K."/>
            <person name="Andreopoulos B."/>
            <person name="Lipzen A."/>
            <person name="Chen C."/>
            <person name="Yan M."/>
            <person name="Daum C."/>
            <person name="Ng V."/>
            <person name="Clum A."/>
            <person name="Steindorff A."/>
            <person name="Ohm R.A."/>
            <person name="Martin F."/>
            <person name="Silar P."/>
            <person name="Natvig D.O."/>
            <person name="Lalanne C."/>
            <person name="Gautier V."/>
            <person name="Ament-Velasquez S.L."/>
            <person name="Kruys A."/>
            <person name="Hutchinson M.I."/>
            <person name="Powell A.J."/>
            <person name="Barry K."/>
            <person name="Miller A.N."/>
            <person name="Grigoriev I.V."/>
            <person name="Debuchy R."/>
            <person name="Gladieux P."/>
            <person name="Hiltunen Thoren M."/>
            <person name="Johannesson H."/>
        </authorList>
    </citation>
    <scope>NUCLEOTIDE SEQUENCE</scope>
    <source>
        <strain evidence="6">PSN243</strain>
    </source>
</reference>
<keyword evidence="3" id="KW-0539">Nucleus</keyword>
<dbReference type="GO" id="GO:0003677">
    <property type="term" value="F:DNA binding"/>
    <property type="evidence" value="ECO:0007669"/>
    <property type="project" value="InterPro"/>
</dbReference>
<comment type="subcellular location">
    <subcellularLocation>
        <location evidence="1">Nucleus</location>
    </subcellularLocation>
</comment>
<evidence type="ECO:0000313" key="7">
    <source>
        <dbReference type="Proteomes" id="UP001321760"/>
    </source>
</evidence>
<gene>
    <name evidence="6" type="ORF">QBC34DRAFT_396694</name>
</gene>
<evidence type="ECO:0000256" key="2">
    <source>
        <dbReference type="ARBA" id="ARBA00022723"/>
    </source>
</evidence>
<evidence type="ECO:0000256" key="3">
    <source>
        <dbReference type="ARBA" id="ARBA00023242"/>
    </source>
</evidence>
<keyword evidence="2" id="KW-0479">Metal-binding</keyword>
<dbReference type="InterPro" id="IPR007219">
    <property type="entry name" value="XnlR_reg_dom"/>
</dbReference>
<dbReference type="InterPro" id="IPR001138">
    <property type="entry name" value="Zn2Cys6_DnaBD"/>
</dbReference>
<organism evidence="6 7">
    <name type="scientific">Podospora aff. communis PSN243</name>
    <dbReference type="NCBI Taxonomy" id="3040156"/>
    <lineage>
        <taxon>Eukaryota</taxon>
        <taxon>Fungi</taxon>
        <taxon>Dikarya</taxon>
        <taxon>Ascomycota</taxon>
        <taxon>Pezizomycotina</taxon>
        <taxon>Sordariomycetes</taxon>
        <taxon>Sordariomycetidae</taxon>
        <taxon>Sordariales</taxon>
        <taxon>Podosporaceae</taxon>
        <taxon>Podospora</taxon>
    </lineage>
</organism>
<evidence type="ECO:0000256" key="1">
    <source>
        <dbReference type="ARBA" id="ARBA00004123"/>
    </source>
</evidence>
<dbReference type="CDD" id="cd12148">
    <property type="entry name" value="fungal_TF_MHR"/>
    <property type="match status" value="1"/>
</dbReference>
<dbReference type="EMBL" id="MU865921">
    <property type="protein sequence ID" value="KAK4453240.1"/>
    <property type="molecule type" value="Genomic_DNA"/>
</dbReference>
<dbReference type="PROSITE" id="PS00463">
    <property type="entry name" value="ZN2_CY6_FUNGAL_1"/>
    <property type="match status" value="1"/>
</dbReference>
<dbReference type="GO" id="GO:0005634">
    <property type="term" value="C:nucleus"/>
    <property type="evidence" value="ECO:0007669"/>
    <property type="project" value="UniProtKB-SubCell"/>
</dbReference>
<accession>A0AAV9GZU7</accession>
<dbReference type="GO" id="GO:0000981">
    <property type="term" value="F:DNA-binding transcription factor activity, RNA polymerase II-specific"/>
    <property type="evidence" value="ECO:0007669"/>
    <property type="project" value="InterPro"/>
</dbReference>
<dbReference type="PROSITE" id="PS50048">
    <property type="entry name" value="ZN2_CY6_FUNGAL_2"/>
    <property type="match status" value="1"/>
</dbReference>
<evidence type="ECO:0000313" key="6">
    <source>
        <dbReference type="EMBL" id="KAK4453240.1"/>
    </source>
</evidence>
<comment type="caution">
    <text evidence="6">The sequence shown here is derived from an EMBL/GenBank/DDBJ whole genome shotgun (WGS) entry which is preliminary data.</text>
</comment>